<sequence>MEAADADRNRTIDYDKFITITMHMNRMDREKHLYSVFQYFDKDNSGYIFWNSVQLQCRANRITEQY</sequence>
<protein>
    <recommendedName>
        <fullName evidence="3">EF-hand domain-containing protein</fullName>
    </recommendedName>
</protein>
<dbReference type="OrthoDB" id="685992at2759"/>
<evidence type="ECO:0008006" key="3">
    <source>
        <dbReference type="Google" id="ProtNLM"/>
    </source>
</evidence>
<proteinExistence type="predicted"/>
<evidence type="ECO:0000313" key="1">
    <source>
        <dbReference type="EMBL" id="KAF0896863.1"/>
    </source>
</evidence>
<dbReference type="SUPFAM" id="SSF47473">
    <property type="entry name" value="EF-hand"/>
    <property type="match status" value="1"/>
</dbReference>
<keyword evidence="2" id="KW-1185">Reference proteome</keyword>
<organism evidence="1 2">
    <name type="scientific">Oryza meyeriana var. granulata</name>
    <dbReference type="NCBI Taxonomy" id="110450"/>
    <lineage>
        <taxon>Eukaryota</taxon>
        <taxon>Viridiplantae</taxon>
        <taxon>Streptophyta</taxon>
        <taxon>Embryophyta</taxon>
        <taxon>Tracheophyta</taxon>
        <taxon>Spermatophyta</taxon>
        <taxon>Magnoliopsida</taxon>
        <taxon>Liliopsida</taxon>
        <taxon>Poales</taxon>
        <taxon>Poaceae</taxon>
        <taxon>BOP clade</taxon>
        <taxon>Oryzoideae</taxon>
        <taxon>Oryzeae</taxon>
        <taxon>Oryzinae</taxon>
        <taxon>Oryza</taxon>
        <taxon>Oryza meyeriana</taxon>
    </lineage>
</organism>
<gene>
    <name evidence="1" type="ORF">E2562_029368</name>
</gene>
<dbReference type="EMBL" id="SPHZ02000010">
    <property type="protein sequence ID" value="KAF0896863.1"/>
    <property type="molecule type" value="Genomic_DNA"/>
</dbReference>
<dbReference type="Gene3D" id="1.10.238.10">
    <property type="entry name" value="EF-hand"/>
    <property type="match status" value="2"/>
</dbReference>
<name>A0A6G1CB56_9ORYZ</name>
<evidence type="ECO:0000313" key="2">
    <source>
        <dbReference type="Proteomes" id="UP000479710"/>
    </source>
</evidence>
<accession>A0A6G1CB56</accession>
<dbReference type="InterPro" id="IPR011992">
    <property type="entry name" value="EF-hand-dom_pair"/>
</dbReference>
<dbReference type="AlphaFoldDB" id="A0A6G1CB56"/>
<comment type="caution">
    <text evidence="1">The sequence shown here is derived from an EMBL/GenBank/DDBJ whole genome shotgun (WGS) entry which is preliminary data.</text>
</comment>
<reference evidence="1 2" key="1">
    <citation type="submission" date="2019-11" db="EMBL/GenBank/DDBJ databases">
        <title>Whole genome sequence of Oryza granulata.</title>
        <authorList>
            <person name="Li W."/>
        </authorList>
    </citation>
    <scope>NUCLEOTIDE SEQUENCE [LARGE SCALE GENOMIC DNA]</scope>
    <source>
        <strain evidence="2">cv. Menghai</strain>
        <tissue evidence="1">Leaf</tissue>
    </source>
</reference>
<dbReference type="Proteomes" id="UP000479710">
    <property type="component" value="Unassembled WGS sequence"/>
</dbReference>